<evidence type="ECO:0000313" key="16">
    <source>
        <dbReference type="Proteomes" id="UP000886700"/>
    </source>
</evidence>
<dbReference type="PRINTS" id="PR00722">
    <property type="entry name" value="CHYMOTRYPSIN"/>
</dbReference>
<dbReference type="SMART" id="SM00192">
    <property type="entry name" value="LDLa"/>
    <property type="match status" value="1"/>
</dbReference>
<dbReference type="Gene3D" id="2.40.10.10">
    <property type="entry name" value="Trypsin-like serine proteases"/>
    <property type="match status" value="3"/>
</dbReference>
<feature type="domain" description="Peptidase S1" evidence="15">
    <location>
        <begin position="534"/>
        <end position="767"/>
    </location>
</feature>
<accession>A0ABM2WR41</accession>
<feature type="compositionally biased region" description="Polar residues" evidence="12">
    <location>
        <begin position="770"/>
        <end position="830"/>
    </location>
</feature>
<dbReference type="GeneID" id="101837736"/>
<evidence type="ECO:0000259" key="14">
    <source>
        <dbReference type="PROSITE" id="PS50024"/>
    </source>
</evidence>
<protein>
    <submittedName>
        <fullName evidence="17">Transmembrane protease serine 9</fullName>
    </submittedName>
</protein>
<dbReference type="PROSITE" id="PS50024">
    <property type="entry name" value="SEA"/>
    <property type="match status" value="1"/>
</dbReference>
<dbReference type="PROSITE" id="PS00135">
    <property type="entry name" value="TRYPSIN_SER"/>
    <property type="match status" value="2"/>
</dbReference>
<dbReference type="InterPro" id="IPR001254">
    <property type="entry name" value="Trypsin_dom"/>
</dbReference>
<evidence type="ECO:0000313" key="17">
    <source>
        <dbReference type="RefSeq" id="XP_040593206.1"/>
    </source>
</evidence>
<dbReference type="SUPFAM" id="SSF82671">
    <property type="entry name" value="SEA domain"/>
    <property type="match status" value="1"/>
</dbReference>
<dbReference type="InterPro" id="IPR001314">
    <property type="entry name" value="Peptidase_S1A"/>
</dbReference>
<dbReference type="Gene3D" id="4.10.400.10">
    <property type="entry name" value="Low-density Lipoprotein Receptor"/>
    <property type="match status" value="1"/>
</dbReference>
<evidence type="ECO:0000256" key="9">
    <source>
        <dbReference type="ARBA" id="ARBA00023157"/>
    </source>
</evidence>
<dbReference type="InterPro" id="IPR033116">
    <property type="entry name" value="TRYPSIN_SER"/>
</dbReference>
<keyword evidence="4 11" id="KW-0378">Hydrolase</keyword>
<dbReference type="InterPro" id="IPR043504">
    <property type="entry name" value="Peptidase_S1_PA_chymotrypsin"/>
</dbReference>
<dbReference type="PANTHER" id="PTHR24252:SF26">
    <property type="entry name" value="TRANSMEMBRANE SERINE PROTEASE 9"/>
    <property type="match status" value="1"/>
</dbReference>
<dbReference type="PROSITE" id="PS50240">
    <property type="entry name" value="TRYPSIN_DOM"/>
    <property type="match status" value="3"/>
</dbReference>
<keyword evidence="6" id="KW-0735">Signal-anchor</keyword>
<keyword evidence="16" id="KW-1185">Reference proteome</keyword>
<keyword evidence="5 11" id="KW-0720">Serine protease</keyword>
<evidence type="ECO:0000256" key="2">
    <source>
        <dbReference type="ARBA" id="ARBA00022670"/>
    </source>
</evidence>
<dbReference type="InterPro" id="IPR018114">
    <property type="entry name" value="TRYPSIN_HIS"/>
</dbReference>
<dbReference type="Pfam" id="PF00089">
    <property type="entry name" value="Trypsin"/>
    <property type="match status" value="3"/>
</dbReference>
<evidence type="ECO:0000259" key="15">
    <source>
        <dbReference type="PROSITE" id="PS50240"/>
    </source>
</evidence>
<feature type="domain" description="SEA" evidence="14">
    <location>
        <begin position="55"/>
        <end position="173"/>
    </location>
</feature>
<keyword evidence="7 13" id="KW-1133">Transmembrane helix</keyword>
<gene>
    <name evidence="17" type="primary">Tmprss9</name>
</gene>
<dbReference type="InterPro" id="IPR002172">
    <property type="entry name" value="LDrepeatLR_classA_rpt"/>
</dbReference>
<feature type="domain" description="Peptidase S1" evidence="15">
    <location>
        <begin position="856"/>
        <end position="1086"/>
    </location>
</feature>
<evidence type="ECO:0000256" key="10">
    <source>
        <dbReference type="PROSITE-ProRule" id="PRU00124"/>
    </source>
</evidence>
<dbReference type="InterPro" id="IPR009003">
    <property type="entry name" value="Peptidase_S1_PA"/>
</dbReference>
<evidence type="ECO:0000256" key="8">
    <source>
        <dbReference type="ARBA" id="ARBA00023136"/>
    </source>
</evidence>
<comment type="caution">
    <text evidence="10">Lacks conserved residue(s) required for the propagation of feature annotation.</text>
</comment>
<feature type="compositionally biased region" description="Low complexity" evidence="12">
    <location>
        <begin position="495"/>
        <end position="509"/>
    </location>
</feature>
<feature type="disulfide bond" evidence="10">
    <location>
        <begin position="190"/>
        <end position="202"/>
    </location>
</feature>
<dbReference type="SMART" id="SM00020">
    <property type="entry name" value="Tryp_SPc"/>
    <property type="match status" value="3"/>
</dbReference>
<keyword evidence="8 13" id="KW-0472">Membrane</keyword>
<dbReference type="Gene3D" id="3.30.70.960">
    <property type="entry name" value="SEA domain"/>
    <property type="match status" value="1"/>
</dbReference>
<dbReference type="InterPro" id="IPR000082">
    <property type="entry name" value="SEA_dom"/>
</dbReference>
<dbReference type="InterPro" id="IPR036055">
    <property type="entry name" value="LDL_receptor-like_sf"/>
</dbReference>
<evidence type="ECO:0000256" key="1">
    <source>
        <dbReference type="ARBA" id="ARBA00004606"/>
    </source>
</evidence>
<dbReference type="Pfam" id="PF01390">
    <property type="entry name" value="SEA"/>
    <property type="match status" value="1"/>
</dbReference>
<feature type="region of interest" description="Disordered" evidence="12">
    <location>
        <begin position="477"/>
        <end position="529"/>
    </location>
</feature>
<feature type="compositionally biased region" description="Pro residues" evidence="12">
    <location>
        <begin position="483"/>
        <end position="494"/>
    </location>
</feature>
<comment type="subcellular location">
    <subcellularLocation>
        <location evidence="1">Membrane</location>
        <topology evidence="1">Single-pass type II membrane protein</topology>
    </subcellularLocation>
</comment>
<keyword evidence="3 13" id="KW-0812">Transmembrane</keyword>
<dbReference type="GO" id="GO:0006508">
    <property type="term" value="P:proteolysis"/>
    <property type="evidence" value="ECO:0007669"/>
    <property type="project" value="UniProtKB-KW"/>
</dbReference>
<dbReference type="Proteomes" id="UP000886700">
    <property type="component" value="Unplaced"/>
</dbReference>
<dbReference type="CDD" id="cd00112">
    <property type="entry name" value="LDLa"/>
    <property type="match status" value="1"/>
</dbReference>
<feature type="domain" description="Peptidase S1" evidence="15">
    <location>
        <begin position="239"/>
        <end position="472"/>
    </location>
</feature>
<dbReference type="SUPFAM" id="SSF57424">
    <property type="entry name" value="LDL receptor-like module"/>
    <property type="match status" value="1"/>
</dbReference>
<evidence type="ECO:0000256" key="6">
    <source>
        <dbReference type="ARBA" id="ARBA00022968"/>
    </source>
</evidence>
<feature type="transmembrane region" description="Helical" evidence="13">
    <location>
        <begin position="31"/>
        <end position="52"/>
    </location>
</feature>
<dbReference type="PROSITE" id="PS50068">
    <property type="entry name" value="LDLRA_2"/>
    <property type="match status" value="1"/>
</dbReference>
<dbReference type="RefSeq" id="XP_040593206.1">
    <property type="nucleotide sequence ID" value="XM_040737272.1"/>
</dbReference>
<dbReference type="SUPFAM" id="SSF50494">
    <property type="entry name" value="Trypsin-like serine proteases"/>
    <property type="match status" value="3"/>
</dbReference>
<dbReference type="CDD" id="cd00190">
    <property type="entry name" value="Tryp_SPc"/>
    <property type="match status" value="3"/>
</dbReference>
<proteinExistence type="predicted"/>
<evidence type="ECO:0000256" key="4">
    <source>
        <dbReference type="ARBA" id="ARBA00022801"/>
    </source>
</evidence>
<sequence length="1087" mass="116579">MERTAPDLQLMPEMTKDTHVPAPDSGCCRTAVTAVVAVSTVVLTLGVLLAFLSAQGVLVEHTAQLQGIRFSSSLQQETSHYYRLLTPALQTLFVSSFHKTQLESSCAGCTVLSYRDGNSSVFVHFRLHFLLRALQPLSLDQEEDILQKGIQARLQGHGLSLAAYGTIVSVRLTGRCDSPVTERDLKSGRCPGNAFSCDNSQCVNKENPECDTRVDCSDGSDEAQCDCGWQPAWRSAGRIVGGVEAAPGEFPWQVSLRENHEHFCGATIIGDRWLVSAAHCFNEFQDPAQWAAQAGSVLLSGSEASAVRARVLRIAKHPAYDADTADFDVAVLELARPLPFGRYVQPACLPAATHVFPPRKKCLISGWGYLKEDFLVKPEVLQKATVELLEQSLCARLYGHALTDRMLCAGYLDGKVDSCQGDSGGPLVCEEPSGRFFLAGIVSWGIGCAEARRPGVYTRVTRLRDWILEVTGSAAAPTAAPAPAAPSTPGPASPDAPAKATAAGATSSPAPRPGPAAQPQECGARPAMDKPTRIVGGLSAVSGEVPWQASLKEGSRHFCGATVVGDRWLLSAAHCFNHTKTAEQVQAHLGTVSLMGVGGSPVKLGLRRVFLHPQYNPGILDFDMALLELARPLVFNKYIQPICLPLAIHKFPVGRKCMISGWGNTQEGNATKPDILQKASVGIIEQKMCGSLYNFSLTDRMLCAGFLEGRVDSCQGDSGGPLACEETPGVFYLAGIVSWGIGCAQAKRPGVYARITRLKDWILRVMSSGLNSTPHPHTSSTQLIPNQPARTTEATTSRPATPRGTSRVTTKPPNTTLAAWSTTTRGQTPAANAPGAATHSQLPDCGLAPPGALTRIVGGSSASRGEWPWQVSLWLQHREHRCGAVLVADRWLLSAAHCFDTYGDPVQWAAFLGTPFLSGAEGQLKRVVRIYRHPFYNLYTLDYDVALLELAGPVHRSRLVRPICLPGPARPPEGARCVITGWGSLREGGSMAVQLQKAAVRVLSEQACRRFYPVQISSRMLCAGFPQGGVDSCSGDAGGPLACREPSGQWVLTGVTSWGYGCGRPHFPGVYTRVAAVLGWITQSIQE</sequence>
<dbReference type="InterPro" id="IPR036364">
    <property type="entry name" value="SEA_dom_sf"/>
</dbReference>
<reference evidence="17" key="1">
    <citation type="submission" date="2025-08" db="UniProtKB">
        <authorList>
            <consortium name="RefSeq"/>
        </authorList>
    </citation>
    <scope>IDENTIFICATION</scope>
    <source>
        <tissue evidence="17">Liver</tissue>
    </source>
</reference>
<evidence type="ECO:0000256" key="3">
    <source>
        <dbReference type="ARBA" id="ARBA00022692"/>
    </source>
</evidence>
<dbReference type="GO" id="GO:0008233">
    <property type="term" value="F:peptidase activity"/>
    <property type="evidence" value="ECO:0007669"/>
    <property type="project" value="UniProtKB-KW"/>
</dbReference>
<evidence type="ECO:0000256" key="12">
    <source>
        <dbReference type="SAM" id="MobiDB-lite"/>
    </source>
</evidence>
<dbReference type="PANTHER" id="PTHR24252">
    <property type="entry name" value="ACROSIN-RELATED"/>
    <property type="match status" value="1"/>
</dbReference>
<evidence type="ECO:0000256" key="13">
    <source>
        <dbReference type="SAM" id="Phobius"/>
    </source>
</evidence>
<name>A0ABM2WR41_MESAU</name>
<feature type="region of interest" description="Disordered" evidence="12">
    <location>
        <begin position="770"/>
        <end position="840"/>
    </location>
</feature>
<dbReference type="PROSITE" id="PS00134">
    <property type="entry name" value="TRYPSIN_HIS"/>
    <property type="match status" value="3"/>
</dbReference>
<dbReference type="Pfam" id="PF00057">
    <property type="entry name" value="Ldl_recept_a"/>
    <property type="match status" value="1"/>
</dbReference>
<evidence type="ECO:0000256" key="7">
    <source>
        <dbReference type="ARBA" id="ARBA00022989"/>
    </source>
</evidence>
<keyword evidence="9 10" id="KW-1015">Disulfide bond</keyword>
<feature type="disulfide bond" evidence="10">
    <location>
        <begin position="210"/>
        <end position="225"/>
    </location>
</feature>
<evidence type="ECO:0000256" key="11">
    <source>
        <dbReference type="RuleBase" id="RU363034"/>
    </source>
</evidence>
<keyword evidence="2 11" id="KW-0645">Protease</keyword>
<evidence type="ECO:0000256" key="5">
    <source>
        <dbReference type="ARBA" id="ARBA00022825"/>
    </source>
</evidence>
<organism evidence="16 17">
    <name type="scientific">Mesocricetus auratus</name>
    <name type="common">Golden hamster</name>
    <dbReference type="NCBI Taxonomy" id="10036"/>
    <lineage>
        <taxon>Eukaryota</taxon>
        <taxon>Metazoa</taxon>
        <taxon>Chordata</taxon>
        <taxon>Craniata</taxon>
        <taxon>Vertebrata</taxon>
        <taxon>Euteleostomi</taxon>
        <taxon>Mammalia</taxon>
        <taxon>Eutheria</taxon>
        <taxon>Euarchontoglires</taxon>
        <taxon>Glires</taxon>
        <taxon>Rodentia</taxon>
        <taxon>Myomorpha</taxon>
        <taxon>Muroidea</taxon>
        <taxon>Cricetidae</taxon>
        <taxon>Cricetinae</taxon>
        <taxon>Mesocricetus</taxon>
    </lineage>
</organism>